<sequence length="107" mass="11837">MENESKQNQNKNSNQSSDSKQQKKSDESALKVLQPQDMSKTVESALHVLQGNHEKLPDLLQDVGNIIVRASRKLSTTQLVLMAGALTIGAVLLARHTMDDDFEYASE</sequence>
<evidence type="ECO:0000313" key="3">
    <source>
        <dbReference type="EMBL" id="NEM99034.1"/>
    </source>
</evidence>
<dbReference type="AlphaFoldDB" id="A0A6B3LZU7"/>
<feature type="compositionally biased region" description="Basic and acidic residues" evidence="1">
    <location>
        <begin position="20"/>
        <end position="29"/>
    </location>
</feature>
<keyword evidence="4" id="KW-1185">Reference proteome</keyword>
<comment type="caution">
    <text evidence="3">The sequence shown here is derived from an EMBL/GenBank/DDBJ whole genome shotgun (WGS) entry which is preliminary data.</text>
</comment>
<protein>
    <submittedName>
        <fullName evidence="3">Uncharacterized protein</fullName>
    </submittedName>
</protein>
<reference evidence="3 4" key="1">
    <citation type="submission" date="2020-02" db="EMBL/GenBank/DDBJ databases">
        <authorList>
            <person name="Kim M.K."/>
        </authorList>
    </citation>
    <scope>NUCLEOTIDE SEQUENCE [LARGE SCALE GENOMIC DNA]</scope>
    <source>
        <strain evidence="3 4">BT327</strain>
    </source>
</reference>
<evidence type="ECO:0000256" key="1">
    <source>
        <dbReference type="SAM" id="MobiDB-lite"/>
    </source>
</evidence>
<dbReference type="EMBL" id="JAAGWD010000006">
    <property type="protein sequence ID" value="NEM99034.1"/>
    <property type="molecule type" value="Genomic_DNA"/>
</dbReference>
<dbReference type="Proteomes" id="UP000474777">
    <property type="component" value="Unassembled WGS sequence"/>
</dbReference>
<evidence type="ECO:0000256" key="2">
    <source>
        <dbReference type="SAM" id="Phobius"/>
    </source>
</evidence>
<proteinExistence type="predicted"/>
<evidence type="ECO:0000313" key="4">
    <source>
        <dbReference type="Proteomes" id="UP000474777"/>
    </source>
</evidence>
<feature type="region of interest" description="Disordered" evidence="1">
    <location>
        <begin position="1"/>
        <end position="36"/>
    </location>
</feature>
<name>A0A6B3LZU7_9BACT</name>
<dbReference type="RefSeq" id="WP_163915913.1">
    <property type="nucleotide sequence ID" value="NZ_JAAGWD010000006.1"/>
</dbReference>
<feature type="compositionally biased region" description="Low complexity" evidence="1">
    <location>
        <begin position="1"/>
        <end position="19"/>
    </location>
</feature>
<feature type="transmembrane region" description="Helical" evidence="2">
    <location>
        <begin position="79"/>
        <end position="98"/>
    </location>
</feature>
<organism evidence="3 4">
    <name type="scientific">Pontibacter burrus</name>
    <dbReference type="NCBI Taxonomy" id="2704466"/>
    <lineage>
        <taxon>Bacteria</taxon>
        <taxon>Pseudomonadati</taxon>
        <taxon>Bacteroidota</taxon>
        <taxon>Cytophagia</taxon>
        <taxon>Cytophagales</taxon>
        <taxon>Hymenobacteraceae</taxon>
        <taxon>Pontibacter</taxon>
    </lineage>
</organism>
<gene>
    <name evidence="3" type="ORF">GXP69_15140</name>
</gene>
<keyword evidence="2" id="KW-1133">Transmembrane helix</keyword>
<keyword evidence="2" id="KW-0472">Membrane</keyword>
<accession>A0A6B3LZU7</accession>
<keyword evidence="2" id="KW-0812">Transmembrane</keyword>